<comment type="caution">
    <text evidence="2">The sequence shown here is derived from an EMBL/GenBank/DDBJ whole genome shotgun (WGS) entry which is preliminary data.</text>
</comment>
<sequence length="579" mass="68036">MNSHQSHLTKNVGVFLAQNKERYEIISGFQDLLNNINKESYAKTIKYIKLNNETFFNNRESAILFLFNINYFTIFNYKQMELILDILCEFSAELKRIGIDEIDIIDMNKHLLCDINYLFQKKVISIQSIIQKSVYLEQLFINFWPEIDEFDHEYAMLREESLFTYNTDPDYVEDMKSLYKSIKANPKQHILNRNKNYNPSALHKAIRDDDLTLFKSILAKEKRDVNYKFDYSFYERTLTFDKKTSIIQVAAVYGSLKVFQYLWNQKNIVLDKNLLCYAYSGRNREIIHTCEKKCSEDHILYYAIYSHQKDLVDNLMKSSTYQPKKKDIPNFVDDNENIYKKLTRENLMAVVRSGSAKIHLSCLNKILYIMEKVEDNTSKPSFSNCDTFLQNCFYDLELFKFLYSNKSSKYDFFKGDPPKYLLAIDNAAFDVVKFLIKIEKPQNILTIFRDSLKLNSRIANYILDLQIKEKSSKSKSSHSSLFDLFKSQLNMNDLALAIQYYNEDIIVKMNQLYGIIDKNQKMFVSILTKFASSSMINSLFNKNLAYTSNVNANFIAGILHQSGFEESAKHIYSIIPEYK</sequence>
<protein>
    <recommendedName>
        <fullName evidence="1">DUF3447 domain-containing protein</fullName>
    </recommendedName>
</protein>
<dbReference type="Pfam" id="PF11929">
    <property type="entry name" value="DUF3447"/>
    <property type="match status" value="1"/>
</dbReference>
<dbReference type="EMBL" id="JAPFFF010000002">
    <property type="protein sequence ID" value="KAK8897127.1"/>
    <property type="molecule type" value="Genomic_DNA"/>
</dbReference>
<organism evidence="2 3">
    <name type="scientific">Tritrichomonas musculus</name>
    <dbReference type="NCBI Taxonomy" id="1915356"/>
    <lineage>
        <taxon>Eukaryota</taxon>
        <taxon>Metamonada</taxon>
        <taxon>Parabasalia</taxon>
        <taxon>Tritrichomonadida</taxon>
        <taxon>Tritrichomonadidae</taxon>
        <taxon>Tritrichomonas</taxon>
    </lineage>
</organism>
<dbReference type="InterPro" id="IPR020683">
    <property type="entry name" value="DUF3447"/>
</dbReference>
<keyword evidence="3" id="KW-1185">Reference proteome</keyword>
<proteinExistence type="predicted"/>
<evidence type="ECO:0000259" key="1">
    <source>
        <dbReference type="Pfam" id="PF11929"/>
    </source>
</evidence>
<evidence type="ECO:0000313" key="3">
    <source>
        <dbReference type="Proteomes" id="UP001470230"/>
    </source>
</evidence>
<dbReference type="InterPro" id="IPR036770">
    <property type="entry name" value="Ankyrin_rpt-contain_sf"/>
</dbReference>
<feature type="domain" description="DUF3447" evidence="1">
    <location>
        <begin position="271"/>
        <end position="323"/>
    </location>
</feature>
<dbReference type="Proteomes" id="UP001470230">
    <property type="component" value="Unassembled WGS sequence"/>
</dbReference>
<evidence type="ECO:0000313" key="2">
    <source>
        <dbReference type="EMBL" id="KAK8897127.1"/>
    </source>
</evidence>
<dbReference type="SUPFAM" id="SSF48403">
    <property type="entry name" value="Ankyrin repeat"/>
    <property type="match status" value="1"/>
</dbReference>
<accession>A0ABR2L182</accession>
<dbReference type="PANTHER" id="PTHR24159">
    <property type="match status" value="1"/>
</dbReference>
<reference evidence="2 3" key="1">
    <citation type="submission" date="2024-04" db="EMBL/GenBank/DDBJ databases">
        <title>Tritrichomonas musculus Genome.</title>
        <authorList>
            <person name="Alves-Ferreira E."/>
            <person name="Grigg M."/>
            <person name="Lorenzi H."/>
            <person name="Galac M."/>
        </authorList>
    </citation>
    <scope>NUCLEOTIDE SEQUENCE [LARGE SCALE GENOMIC DNA]</scope>
    <source>
        <strain evidence="2 3">EAF2021</strain>
    </source>
</reference>
<name>A0ABR2L182_9EUKA</name>
<dbReference type="Gene3D" id="1.25.40.20">
    <property type="entry name" value="Ankyrin repeat-containing domain"/>
    <property type="match status" value="1"/>
</dbReference>
<dbReference type="PANTHER" id="PTHR24159:SF5">
    <property type="entry name" value="ANK_REP_REGION DOMAIN-CONTAINING PROTEIN"/>
    <property type="match status" value="1"/>
</dbReference>
<gene>
    <name evidence="2" type="ORF">M9Y10_015061</name>
</gene>